<sequence>MVQRNKIGIIKSHHKSDTHLGNLRPSSSSSSLQTHEKMKKIMKKSRSIKGSDELPFKNKKPQQLHTNEPGSSPGTPQKQSPNYMKSTSSFEARKEQSPKTPSPSRNSTKNDQSASGVKGLRKSSLKMMTKTPSFKPLRPSKKVILCEDMEAQRATCSSTLKESKFPNYLQLDPGDGTSAMKVCPYSYCSLNGHHHAPVPPLKCFLSARRRAQKGFKLGCLSTKPNAKKFDIAEPVISAPEEENRNHDFECSDMEWEEGYCSESDLKLQEIDEDEIGKKSVESLYDEDETGKTSVERLYDEESVSSGAWSEEDGDSASESWGEQMKINQDYDKYDAEPDTSGKLEGVNGDENMNYQKVETFQESKTEKFEVETGKNHTTIIYNIIQFNISVFVDGEKTMDKSATCDTGDKMEATEEWVMSDNEVNQMVEDEEELLPSSKQLTTIEKQEASSQSNSIDEEPAAKSDVDQTHDVTSEMDKKTNSFHTGCKRPSEEIVDDSQEFNPRGPNFLPETADPDAKTVDLRHQMMDERKNAEEWMVDFALQQAVTTLAPARKRKVALLVEAFEQVMPDPHETRNRYASKDFTNSRLMQACG</sequence>
<dbReference type="InterPro" id="IPR012417">
    <property type="entry name" value="CaM-bd_dom_pln"/>
</dbReference>
<dbReference type="EMBL" id="SZYD01000007">
    <property type="protein sequence ID" value="KAD5802896.1"/>
    <property type="molecule type" value="Genomic_DNA"/>
</dbReference>
<name>A0A5N6P3J2_9ASTR</name>
<dbReference type="GO" id="GO:0005516">
    <property type="term" value="F:calmodulin binding"/>
    <property type="evidence" value="ECO:0007669"/>
    <property type="project" value="InterPro"/>
</dbReference>
<feature type="region of interest" description="Disordered" evidence="1">
    <location>
        <begin position="1"/>
        <end position="136"/>
    </location>
</feature>
<feature type="region of interest" description="Disordered" evidence="1">
    <location>
        <begin position="298"/>
        <end position="319"/>
    </location>
</feature>
<feature type="compositionally biased region" description="Polar residues" evidence="1">
    <location>
        <begin position="98"/>
        <end position="115"/>
    </location>
</feature>
<dbReference type="Proteomes" id="UP000326396">
    <property type="component" value="Linkage Group LG15"/>
</dbReference>
<gene>
    <name evidence="3" type="ORF">E3N88_14256</name>
</gene>
<dbReference type="InterPro" id="IPR044681">
    <property type="entry name" value="PICBP-like"/>
</dbReference>
<feature type="compositionally biased region" description="Basic residues" evidence="1">
    <location>
        <begin position="37"/>
        <end position="47"/>
    </location>
</feature>
<feature type="region of interest" description="Disordered" evidence="1">
    <location>
        <begin position="443"/>
        <end position="514"/>
    </location>
</feature>
<accession>A0A5N6P3J2</accession>
<evidence type="ECO:0000256" key="1">
    <source>
        <dbReference type="SAM" id="MobiDB-lite"/>
    </source>
</evidence>
<dbReference type="Pfam" id="PF07839">
    <property type="entry name" value="CaM_binding"/>
    <property type="match status" value="1"/>
</dbReference>
<feature type="compositionally biased region" description="Polar residues" evidence="1">
    <location>
        <begin position="443"/>
        <end position="454"/>
    </location>
</feature>
<dbReference type="AlphaFoldDB" id="A0A5N6P3J2"/>
<feature type="compositionally biased region" description="Polar residues" evidence="1">
    <location>
        <begin position="63"/>
        <end position="90"/>
    </location>
</feature>
<dbReference type="PANTHER" id="PTHR33923:SF2">
    <property type="entry name" value="CALMODULIN-BINDING PROTEIN-RELATED"/>
    <property type="match status" value="1"/>
</dbReference>
<feature type="compositionally biased region" description="Basic and acidic residues" evidence="1">
    <location>
        <begin position="459"/>
        <end position="479"/>
    </location>
</feature>
<evidence type="ECO:0000313" key="4">
    <source>
        <dbReference type="Proteomes" id="UP000326396"/>
    </source>
</evidence>
<reference evidence="3 4" key="1">
    <citation type="submission" date="2019-05" db="EMBL/GenBank/DDBJ databases">
        <title>Mikania micrantha, genome provides insights into the molecular mechanism of rapid growth.</title>
        <authorList>
            <person name="Liu B."/>
        </authorList>
    </citation>
    <scope>NUCLEOTIDE SEQUENCE [LARGE SCALE GENOMIC DNA]</scope>
    <source>
        <strain evidence="3">NLD-2019</strain>
        <tissue evidence="3">Leaf</tissue>
    </source>
</reference>
<comment type="caution">
    <text evidence="3">The sequence shown here is derived from an EMBL/GenBank/DDBJ whole genome shotgun (WGS) entry which is preliminary data.</text>
</comment>
<feature type="domain" description="Calmodulin-binding" evidence="2">
    <location>
        <begin position="459"/>
        <end position="568"/>
    </location>
</feature>
<evidence type="ECO:0000259" key="2">
    <source>
        <dbReference type="SMART" id="SM01054"/>
    </source>
</evidence>
<keyword evidence="4" id="KW-1185">Reference proteome</keyword>
<dbReference type="SMART" id="SM01054">
    <property type="entry name" value="CaM_binding"/>
    <property type="match status" value="1"/>
</dbReference>
<dbReference type="PANTHER" id="PTHR33923">
    <property type="entry name" value="CALMODULIN-BINDING PROTEIN-RELATED"/>
    <property type="match status" value="1"/>
</dbReference>
<organism evidence="3 4">
    <name type="scientific">Mikania micrantha</name>
    <name type="common">bitter vine</name>
    <dbReference type="NCBI Taxonomy" id="192012"/>
    <lineage>
        <taxon>Eukaryota</taxon>
        <taxon>Viridiplantae</taxon>
        <taxon>Streptophyta</taxon>
        <taxon>Embryophyta</taxon>
        <taxon>Tracheophyta</taxon>
        <taxon>Spermatophyta</taxon>
        <taxon>Magnoliopsida</taxon>
        <taxon>eudicotyledons</taxon>
        <taxon>Gunneridae</taxon>
        <taxon>Pentapetalae</taxon>
        <taxon>asterids</taxon>
        <taxon>campanulids</taxon>
        <taxon>Asterales</taxon>
        <taxon>Asteraceae</taxon>
        <taxon>Asteroideae</taxon>
        <taxon>Heliantheae alliance</taxon>
        <taxon>Eupatorieae</taxon>
        <taxon>Mikania</taxon>
    </lineage>
</organism>
<dbReference type="OrthoDB" id="1304871at2759"/>
<protein>
    <recommendedName>
        <fullName evidence="2">Calmodulin-binding domain-containing protein</fullName>
    </recommendedName>
</protein>
<evidence type="ECO:0000313" key="3">
    <source>
        <dbReference type="EMBL" id="KAD5802896.1"/>
    </source>
</evidence>
<proteinExistence type="predicted"/>